<feature type="chain" id="PRO_5040493776" description="Salivary secreted peptide" evidence="1">
    <location>
        <begin position="21"/>
        <end position="95"/>
    </location>
</feature>
<evidence type="ECO:0000313" key="2">
    <source>
        <dbReference type="EMBL" id="CAG9797685.1"/>
    </source>
</evidence>
<accession>A0A9N9RGV2</accession>
<evidence type="ECO:0000256" key="1">
    <source>
        <dbReference type="SAM" id="SignalP"/>
    </source>
</evidence>
<gene>
    <name evidence="2" type="ORF">CHIRRI_LOCUS674</name>
</gene>
<proteinExistence type="predicted"/>
<dbReference type="Proteomes" id="UP001153620">
    <property type="component" value="Chromosome 1"/>
</dbReference>
<evidence type="ECO:0000313" key="3">
    <source>
        <dbReference type="Proteomes" id="UP001153620"/>
    </source>
</evidence>
<sequence>MKASALFIVVLSLVVTVVIAQWNGNNNGQQQFPNFPQPPNFNDLCSRPGANCVQQTCDSNGNCHTTQSGAVSVTGTYTTILMTCGALMAVMWRRF</sequence>
<reference evidence="2" key="1">
    <citation type="submission" date="2022-01" db="EMBL/GenBank/DDBJ databases">
        <authorList>
            <person name="King R."/>
        </authorList>
    </citation>
    <scope>NUCLEOTIDE SEQUENCE</scope>
</reference>
<protein>
    <recommendedName>
        <fullName evidence="4">Salivary secreted peptide</fullName>
    </recommendedName>
</protein>
<evidence type="ECO:0008006" key="4">
    <source>
        <dbReference type="Google" id="ProtNLM"/>
    </source>
</evidence>
<keyword evidence="3" id="KW-1185">Reference proteome</keyword>
<name>A0A9N9RGV2_9DIPT</name>
<keyword evidence="1" id="KW-0732">Signal</keyword>
<dbReference type="AlphaFoldDB" id="A0A9N9RGV2"/>
<feature type="signal peptide" evidence="1">
    <location>
        <begin position="1"/>
        <end position="20"/>
    </location>
</feature>
<reference evidence="2" key="2">
    <citation type="submission" date="2022-10" db="EMBL/GenBank/DDBJ databases">
        <authorList>
            <consortium name="ENA_rothamsted_submissions"/>
            <consortium name="culmorum"/>
            <person name="King R."/>
        </authorList>
    </citation>
    <scope>NUCLEOTIDE SEQUENCE</scope>
</reference>
<organism evidence="2 3">
    <name type="scientific">Chironomus riparius</name>
    <dbReference type="NCBI Taxonomy" id="315576"/>
    <lineage>
        <taxon>Eukaryota</taxon>
        <taxon>Metazoa</taxon>
        <taxon>Ecdysozoa</taxon>
        <taxon>Arthropoda</taxon>
        <taxon>Hexapoda</taxon>
        <taxon>Insecta</taxon>
        <taxon>Pterygota</taxon>
        <taxon>Neoptera</taxon>
        <taxon>Endopterygota</taxon>
        <taxon>Diptera</taxon>
        <taxon>Nematocera</taxon>
        <taxon>Chironomoidea</taxon>
        <taxon>Chironomidae</taxon>
        <taxon>Chironominae</taxon>
        <taxon>Chironomus</taxon>
    </lineage>
</organism>
<dbReference type="EMBL" id="OU895877">
    <property type="protein sequence ID" value="CAG9797685.1"/>
    <property type="molecule type" value="Genomic_DNA"/>
</dbReference>